<dbReference type="Proteomes" id="UP000076842">
    <property type="component" value="Unassembled WGS sequence"/>
</dbReference>
<dbReference type="EMBL" id="KV423987">
    <property type="protein sequence ID" value="KZT55883.1"/>
    <property type="molecule type" value="Genomic_DNA"/>
</dbReference>
<accession>A0A165EZQ7</accession>
<sequence>MGMIYRSISKRSSLAHHIVAMAVYVQRLRPKYRPSYTASGRTRSAPKRSSFLTPAFMRLFFRLLRTAVGLKTLAIDWRLFDSREIVEAVSINLGQLPSILDSLTLCGPPAVTILETQPELQHLTLYYTGRYNRGSSELERFPKDIIPLLRYLASDRPAAAKLAEGRPLQEFHLHKYYLTRDGFLDCLTSLRMTTCALRVLELGLSHLDSTIFGRISAALPDLVALCLQIPDAFSDFELLLSSQTPDVVRGFRGFRALEKLEMHLSCKEPPPKDAHVWDVLRQISRACSSLHTVSVAFEHFQGLKVLPIYIFSRPELSADSWNVQRQIHVSLRFSGPCTIPELFGFTSVGEVLLDGHQDDLKFLDSSCRL</sequence>
<feature type="non-terminal residue" evidence="1">
    <location>
        <position position="369"/>
    </location>
</feature>
<dbReference type="SUPFAM" id="SSF52047">
    <property type="entry name" value="RNI-like"/>
    <property type="match status" value="1"/>
</dbReference>
<organism evidence="1 2">
    <name type="scientific">Calocera cornea HHB12733</name>
    <dbReference type="NCBI Taxonomy" id="1353952"/>
    <lineage>
        <taxon>Eukaryota</taxon>
        <taxon>Fungi</taxon>
        <taxon>Dikarya</taxon>
        <taxon>Basidiomycota</taxon>
        <taxon>Agaricomycotina</taxon>
        <taxon>Dacrymycetes</taxon>
        <taxon>Dacrymycetales</taxon>
        <taxon>Dacrymycetaceae</taxon>
        <taxon>Calocera</taxon>
    </lineage>
</organism>
<dbReference type="AlphaFoldDB" id="A0A165EZQ7"/>
<evidence type="ECO:0008006" key="3">
    <source>
        <dbReference type="Google" id="ProtNLM"/>
    </source>
</evidence>
<keyword evidence="2" id="KW-1185">Reference proteome</keyword>
<gene>
    <name evidence="1" type="ORF">CALCODRAFT_498081</name>
</gene>
<evidence type="ECO:0000313" key="1">
    <source>
        <dbReference type="EMBL" id="KZT55883.1"/>
    </source>
</evidence>
<proteinExistence type="predicted"/>
<dbReference type="InParanoid" id="A0A165EZQ7"/>
<protein>
    <recommendedName>
        <fullName evidence="3">F-box domain-containing protein</fullName>
    </recommendedName>
</protein>
<name>A0A165EZQ7_9BASI</name>
<evidence type="ECO:0000313" key="2">
    <source>
        <dbReference type="Proteomes" id="UP000076842"/>
    </source>
</evidence>
<reference evidence="1 2" key="1">
    <citation type="journal article" date="2016" name="Mol. Biol. Evol.">
        <title>Comparative Genomics of Early-Diverging Mushroom-Forming Fungi Provides Insights into the Origins of Lignocellulose Decay Capabilities.</title>
        <authorList>
            <person name="Nagy L.G."/>
            <person name="Riley R."/>
            <person name="Tritt A."/>
            <person name="Adam C."/>
            <person name="Daum C."/>
            <person name="Floudas D."/>
            <person name="Sun H."/>
            <person name="Yadav J.S."/>
            <person name="Pangilinan J."/>
            <person name="Larsson K.H."/>
            <person name="Matsuura K."/>
            <person name="Barry K."/>
            <person name="Labutti K."/>
            <person name="Kuo R."/>
            <person name="Ohm R.A."/>
            <person name="Bhattacharya S.S."/>
            <person name="Shirouzu T."/>
            <person name="Yoshinaga Y."/>
            <person name="Martin F.M."/>
            <person name="Grigoriev I.V."/>
            <person name="Hibbett D.S."/>
        </authorList>
    </citation>
    <scope>NUCLEOTIDE SEQUENCE [LARGE SCALE GENOMIC DNA]</scope>
    <source>
        <strain evidence="1 2">HHB12733</strain>
    </source>
</reference>